<dbReference type="AlphaFoldDB" id="A0A9J6FF90"/>
<dbReference type="Proteomes" id="UP000821853">
    <property type="component" value="Chromosome 1"/>
</dbReference>
<comment type="caution">
    <text evidence="1">The sequence shown here is derived from an EMBL/GenBank/DDBJ whole genome shotgun (WGS) entry which is preliminary data.</text>
</comment>
<dbReference type="OrthoDB" id="10057240at2759"/>
<gene>
    <name evidence="1" type="ORF">HPB48_005109</name>
</gene>
<dbReference type="EMBL" id="JABSTR010000001">
    <property type="protein sequence ID" value="KAH9361738.1"/>
    <property type="molecule type" value="Genomic_DNA"/>
</dbReference>
<name>A0A9J6FF90_HAELO</name>
<dbReference type="VEuPathDB" id="VectorBase:HLOH_064692"/>
<accession>A0A9J6FF90</accession>
<proteinExistence type="predicted"/>
<protein>
    <submittedName>
        <fullName evidence="1">Uncharacterized protein</fullName>
    </submittedName>
</protein>
<sequence>MAQRFLTLKAAIDLLVSLPDEEREGASVCQLPPDEDGNITDEEHVLENDFSNERMFADT</sequence>
<evidence type="ECO:0000313" key="2">
    <source>
        <dbReference type="Proteomes" id="UP000821853"/>
    </source>
</evidence>
<evidence type="ECO:0000313" key="1">
    <source>
        <dbReference type="EMBL" id="KAH9361738.1"/>
    </source>
</evidence>
<keyword evidence="2" id="KW-1185">Reference proteome</keyword>
<organism evidence="1 2">
    <name type="scientific">Haemaphysalis longicornis</name>
    <name type="common">Bush tick</name>
    <dbReference type="NCBI Taxonomy" id="44386"/>
    <lineage>
        <taxon>Eukaryota</taxon>
        <taxon>Metazoa</taxon>
        <taxon>Ecdysozoa</taxon>
        <taxon>Arthropoda</taxon>
        <taxon>Chelicerata</taxon>
        <taxon>Arachnida</taxon>
        <taxon>Acari</taxon>
        <taxon>Parasitiformes</taxon>
        <taxon>Ixodida</taxon>
        <taxon>Ixodoidea</taxon>
        <taxon>Ixodidae</taxon>
        <taxon>Haemaphysalinae</taxon>
        <taxon>Haemaphysalis</taxon>
    </lineage>
</organism>
<reference evidence="1 2" key="1">
    <citation type="journal article" date="2020" name="Cell">
        <title>Large-Scale Comparative Analyses of Tick Genomes Elucidate Their Genetic Diversity and Vector Capacities.</title>
        <authorList>
            <consortium name="Tick Genome and Microbiome Consortium (TIGMIC)"/>
            <person name="Jia N."/>
            <person name="Wang J."/>
            <person name="Shi W."/>
            <person name="Du L."/>
            <person name="Sun Y."/>
            <person name="Zhan W."/>
            <person name="Jiang J.F."/>
            <person name="Wang Q."/>
            <person name="Zhang B."/>
            <person name="Ji P."/>
            <person name="Bell-Sakyi L."/>
            <person name="Cui X.M."/>
            <person name="Yuan T.T."/>
            <person name="Jiang B.G."/>
            <person name="Yang W.F."/>
            <person name="Lam T.T."/>
            <person name="Chang Q.C."/>
            <person name="Ding S.J."/>
            <person name="Wang X.J."/>
            <person name="Zhu J.G."/>
            <person name="Ruan X.D."/>
            <person name="Zhao L."/>
            <person name="Wei J.T."/>
            <person name="Ye R.Z."/>
            <person name="Que T.C."/>
            <person name="Du C.H."/>
            <person name="Zhou Y.H."/>
            <person name="Cheng J.X."/>
            <person name="Dai P.F."/>
            <person name="Guo W.B."/>
            <person name="Han X.H."/>
            <person name="Huang E.J."/>
            <person name="Li L.F."/>
            <person name="Wei W."/>
            <person name="Gao Y.C."/>
            <person name="Liu J.Z."/>
            <person name="Shao H.Z."/>
            <person name="Wang X."/>
            <person name="Wang C.C."/>
            <person name="Yang T.C."/>
            <person name="Huo Q.B."/>
            <person name="Li W."/>
            <person name="Chen H.Y."/>
            <person name="Chen S.E."/>
            <person name="Zhou L.G."/>
            <person name="Ni X.B."/>
            <person name="Tian J.H."/>
            <person name="Sheng Y."/>
            <person name="Liu T."/>
            <person name="Pan Y.S."/>
            <person name="Xia L.Y."/>
            <person name="Li J."/>
            <person name="Zhao F."/>
            <person name="Cao W.C."/>
        </authorList>
    </citation>
    <scope>NUCLEOTIDE SEQUENCE [LARGE SCALE GENOMIC DNA]</scope>
    <source>
        <strain evidence="1">HaeL-2018</strain>
    </source>
</reference>